<keyword evidence="2" id="KW-1185">Reference proteome</keyword>
<dbReference type="EMBL" id="CP149822">
    <property type="protein sequence ID" value="WZN40967.1"/>
    <property type="molecule type" value="Genomic_DNA"/>
</dbReference>
<sequence length="140" mass="15838">MLRTILLLCAAIAFFACKKSRQPQPQQPSDVLQGTWTGRYGYSYGNELGDTVFAGYLGHFKMEFFQNGKLIVHDLGASQSMKANGTYIRNGKKLYARYKYEQGTDNLFSFHATFEKDDSLAGKWFIGYDGPTGGEFFVKR</sequence>
<organism evidence="1 2">
    <name type="scientific">Chitinophaga pollutisoli</name>
    <dbReference type="NCBI Taxonomy" id="3133966"/>
    <lineage>
        <taxon>Bacteria</taxon>
        <taxon>Pseudomonadati</taxon>
        <taxon>Bacteroidota</taxon>
        <taxon>Chitinophagia</taxon>
        <taxon>Chitinophagales</taxon>
        <taxon>Chitinophagaceae</taxon>
        <taxon>Chitinophaga</taxon>
    </lineage>
</organism>
<proteinExistence type="predicted"/>
<dbReference type="Proteomes" id="UP001485459">
    <property type="component" value="Chromosome"/>
</dbReference>
<name>A0ABZ2YMH6_9BACT</name>
<dbReference type="RefSeq" id="WP_341835830.1">
    <property type="nucleotide sequence ID" value="NZ_CP149822.1"/>
</dbReference>
<evidence type="ECO:0000313" key="2">
    <source>
        <dbReference type="Proteomes" id="UP001485459"/>
    </source>
</evidence>
<evidence type="ECO:0000313" key="1">
    <source>
        <dbReference type="EMBL" id="WZN40967.1"/>
    </source>
</evidence>
<reference evidence="2" key="1">
    <citation type="submission" date="2024-03" db="EMBL/GenBank/DDBJ databases">
        <title>Chitinophaga horti sp. nov., isolated from garden soil.</title>
        <authorList>
            <person name="Lee D.S."/>
            <person name="Han D.M."/>
            <person name="Baek J.H."/>
            <person name="Choi D.G."/>
            <person name="Jeon J.H."/>
            <person name="Jeon C.O."/>
        </authorList>
    </citation>
    <scope>NUCLEOTIDE SEQUENCE [LARGE SCALE GENOMIC DNA]</scope>
    <source>
        <strain evidence="2">GPA1</strain>
    </source>
</reference>
<accession>A0ABZ2YMH6</accession>
<protein>
    <submittedName>
        <fullName evidence="1">Uncharacterized protein</fullName>
    </submittedName>
</protein>
<dbReference type="PROSITE" id="PS51257">
    <property type="entry name" value="PROKAR_LIPOPROTEIN"/>
    <property type="match status" value="1"/>
</dbReference>
<gene>
    <name evidence="1" type="ORF">WJU16_23680</name>
</gene>